<proteinExistence type="predicted"/>
<accession>A0AA85BCW1</accession>
<dbReference type="Proteomes" id="UP000050791">
    <property type="component" value="Unassembled WGS sequence"/>
</dbReference>
<dbReference type="AlphaFoldDB" id="A0AA85BCW1"/>
<name>A0AA85BCW1_9TREM</name>
<sequence length="77" mass="9078">MKFDYFVFGLILLCSDSIYGQIETIKEESVTDQGWLFQYMMFSSSDKITSVFLYHIHESTPILTIVDIPIEYLYYIS</sequence>
<protein>
    <submittedName>
        <fullName evidence="3">Uncharacterized protein</fullName>
    </submittedName>
</protein>
<evidence type="ECO:0000313" key="3">
    <source>
        <dbReference type="WBParaSite" id="SMTH1_42810.1"/>
    </source>
</evidence>
<keyword evidence="1" id="KW-0732">Signal</keyword>
<organism evidence="2 3">
    <name type="scientific">Schistosoma mattheei</name>
    <dbReference type="NCBI Taxonomy" id="31246"/>
    <lineage>
        <taxon>Eukaryota</taxon>
        <taxon>Metazoa</taxon>
        <taxon>Spiralia</taxon>
        <taxon>Lophotrochozoa</taxon>
        <taxon>Platyhelminthes</taxon>
        <taxon>Trematoda</taxon>
        <taxon>Digenea</taxon>
        <taxon>Strigeidida</taxon>
        <taxon>Schistosomatoidea</taxon>
        <taxon>Schistosomatidae</taxon>
        <taxon>Schistosoma</taxon>
    </lineage>
</organism>
<feature type="chain" id="PRO_5041692272" evidence="1">
    <location>
        <begin position="21"/>
        <end position="77"/>
    </location>
</feature>
<evidence type="ECO:0000313" key="2">
    <source>
        <dbReference type="Proteomes" id="UP000050791"/>
    </source>
</evidence>
<feature type="signal peptide" evidence="1">
    <location>
        <begin position="1"/>
        <end position="20"/>
    </location>
</feature>
<evidence type="ECO:0000256" key="1">
    <source>
        <dbReference type="SAM" id="SignalP"/>
    </source>
</evidence>
<dbReference type="WBParaSite" id="SMTH1_42810.1">
    <property type="protein sequence ID" value="SMTH1_42810.1"/>
    <property type="gene ID" value="SMTH1_42810"/>
</dbReference>
<reference evidence="3" key="1">
    <citation type="submission" date="2023-11" db="UniProtKB">
        <authorList>
            <consortium name="WormBaseParasite"/>
        </authorList>
    </citation>
    <scope>IDENTIFICATION</scope>
</reference>